<keyword evidence="1" id="KW-0813">Transport</keyword>
<dbReference type="EMBL" id="CM001441">
    <property type="protein sequence ID" value="EHQ89692.1"/>
    <property type="molecule type" value="Genomic_DNA"/>
</dbReference>
<dbReference type="SUPFAM" id="SSF52540">
    <property type="entry name" value="P-loop containing nucleoside triphosphate hydrolases"/>
    <property type="match status" value="1"/>
</dbReference>
<dbReference type="InterPro" id="IPR003439">
    <property type="entry name" value="ABC_transporter-like_ATP-bd"/>
</dbReference>
<dbReference type="InterPro" id="IPR003593">
    <property type="entry name" value="AAA+_ATPase"/>
</dbReference>
<evidence type="ECO:0000256" key="3">
    <source>
        <dbReference type="ARBA" id="ARBA00022496"/>
    </source>
</evidence>
<dbReference type="OrthoDB" id="9802264at2"/>
<evidence type="ECO:0000256" key="4">
    <source>
        <dbReference type="ARBA" id="ARBA00022741"/>
    </source>
</evidence>
<gene>
    <name evidence="11" type="ORF">DesyoDRAFT_2626</name>
</gene>
<dbReference type="Gene3D" id="3.40.50.300">
    <property type="entry name" value="P-loop containing nucleotide triphosphate hydrolases"/>
    <property type="match status" value="1"/>
</dbReference>
<dbReference type="PROSITE" id="PS50893">
    <property type="entry name" value="ABC_TRANSPORTER_2"/>
    <property type="match status" value="1"/>
</dbReference>
<evidence type="ECO:0000256" key="1">
    <source>
        <dbReference type="ARBA" id="ARBA00022448"/>
    </source>
</evidence>
<name>H5XV94_9FIRM</name>
<dbReference type="AlphaFoldDB" id="H5XV94"/>
<evidence type="ECO:0000313" key="11">
    <source>
        <dbReference type="EMBL" id="EHQ89692.1"/>
    </source>
</evidence>
<accession>H5XV94</accession>
<dbReference type="PANTHER" id="PTHR42781">
    <property type="entry name" value="SPERMIDINE/PUTRESCINE IMPORT ATP-BINDING PROTEIN POTA"/>
    <property type="match status" value="1"/>
</dbReference>
<keyword evidence="3" id="KW-0410">Iron transport</keyword>
<evidence type="ECO:0000256" key="6">
    <source>
        <dbReference type="ARBA" id="ARBA00023004"/>
    </source>
</evidence>
<evidence type="ECO:0000256" key="9">
    <source>
        <dbReference type="ARBA" id="ARBA00066388"/>
    </source>
</evidence>
<dbReference type="InterPro" id="IPR027417">
    <property type="entry name" value="P-loop_NTPase"/>
</dbReference>
<dbReference type="InterPro" id="IPR015853">
    <property type="entry name" value="ABC_transpr_FbpC"/>
</dbReference>
<dbReference type="EC" id="7.6.2.9" evidence="9"/>
<keyword evidence="7" id="KW-0406">Ion transport</keyword>
<dbReference type="GO" id="GO:0005524">
    <property type="term" value="F:ATP binding"/>
    <property type="evidence" value="ECO:0007669"/>
    <property type="project" value="UniProtKB-KW"/>
</dbReference>
<dbReference type="InterPro" id="IPR008995">
    <property type="entry name" value="Mo/tungstate-bd_C_term_dom"/>
</dbReference>
<evidence type="ECO:0000313" key="12">
    <source>
        <dbReference type="Proteomes" id="UP000005104"/>
    </source>
</evidence>
<reference evidence="11 12" key="1">
    <citation type="submission" date="2011-11" db="EMBL/GenBank/DDBJ databases">
        <title>The Noncontiguous Finished genome of Desulfosporosinus youngiae DSM 17734.</title>
        <authorList>
            <consortium name="US DOE Joint Genome Institute (JGI-PGF)"/>
            <person name="Lucas S."/>
            <person name="Han J."/>
            <person name="Lapidus A."/>
            <person name="Cheng J.-F."/>
            <person name="Goodwin L."/>
            <person name="Pitluck S."/>
            <person name="Peters L."/>
            <person name="Ovchinnikova G."/>
            <person name="Lu M."/>
            <person name="Land M.L."/>
            <person name="Hauser L."/>
            <person name="Pester M."/>
            <person name="Spring S."/>
            <person name="Ollivier B."/>
            <person name="Rattei T."/>
            <person name="Klenk H.-P."/>
            <person name="Wagner M."/>
            <person name="Loy A."/>
            <person name="Woyke T.J."/>
        </authorList>
    </citation>
    <scope>NUCLEOTIDE SEQUENCE [LARGE SCALE GENOMIC DNA]</scope>
    <source>
        <strain evidence="11 12">DSM 17734</strain>
    </source>
</reference>
<keyword evidence="2" id="KW-1003">Cell membrane</keyword>
<dbReference type="Proteomes" id="UP000005104">
    <property type="component" value="Chromosome"/>
</dbReference>
<dbReference type="InterPro" id="IPR017871">
    <property type="entry name" value="ABC_transporter-like_CS"/>
</dbReference>
<organism evidence="11 12">
    <name type="scientific">Desulfosporosinus youngiae DSM 17734</name>
    <dbReference type="NCBI Taxonomy" id="768710"/>
    <lineage>
        <taxon>Bacteria</taxon>
        <taxon>Bacillati</taxon>
        <taxon>Bacillota</taxon>
        <taxon>Clostridia</taxon>
        <taxon>Eubacteriales</taxon>
        <taxon>Desulfitobacteriaceae</taxon>
        <taxon>Desulfosporosinus</taxon>
    </lineage>
</organism>
<dbReference type="SUPFAM" id="SSF50331">
    <property type="entry name" value="MOP-like"/>
    <property type="match status" value="1"/>
</dbReference>
<evidence type="ECO:0000256" key="8">
    <source>
        <dbReference type="ARBA" id="ARBA00023136"/>
    </source>
</evidence>
<evidence type="ECO:0000256" key="7">
    <source>
        <dbReference type="ARBA" id="ARBA00023065"/>
    </source>
</evidence>
<keyword evidence="4" id="KW-0547">Nucleotide-binding</keyword>
<dbReference type="Pfam" id="PF00005">
    <property type="entry name" value="ABC_tran"/>
    <property type="match status" value="1"/>
</dbReference>
<dbReference type="SMART" id="SM00382">
    <property type="entry name" value="AAA"/>
    <property type="match status" value="1"/>
</dbReference>
<protein>
    <recommendedName>
        <fullName evidence="9">ABC-type quaternary amine transporter</fullName>
        <ecNumber evidence="9">7.6.2.9</ecNumber>
    </recommendedName>
</protein>
<evidence type="ECO:0000259" key="10">
    <source>
        <dbReference type="PROSITE" id="PS50893"/>
    </source>
</evidence>
<keyword evidence="5" id="KW-0067">ATP-binding</keyword>
<dbReference type="GO" id="GO:0016887">
    <property type="term" value="F:ATP hydrolysis activity"/>
    <property type="evidence" value="ECO:0007669"/>
    <property type="project" value="InterPro"/>
</dbReference>
<dbReference type="FunFam" id="3.40.50.300:FF:000425">
    <property type="entry name" value="Probable ABC transporter, ATP-binding subunit"/>
    <property type="match status" value="1"/>
</dbReference>
<dbReference type="STRING" id="768710.DesyoDRAFT_2626"/>
<dbReference type="CDD" id="cd03259">
    <property type="entry name" value="ABC_Carb_Solutes_like"/>
    <property type="match status" value="1"/>
</dbReference>
<feature type="domain" description="ABC transporter" evidence="10">
    <location>
        <begin position="4"/>
        <end position="234"/>
    </location>
</feature>
<evidence type="ECO:0000256" key="5">
    <source>
        <dbReference type="ARBA" id="ARBA00022840"/>
    </source>
</evidence>
<keyword evidence="8" id="KW-0472">Membrane</keyword>
<dbReference type="GO" id="GO:0015408">
    <property type="term" value="F:ABC-type ferric iron transporter activity"/>
    <property type="evidence" value="ECO:0007669"/>
    <property type="project" value="InterPro"/>
</dbReference>
<keyword evidence="12" id="KW-1185">Reference proteome</keyword>
<dbReference type="HOGENOM" id="CLU_000604_1_1_9"/>
<dbReference type="PROSITE" id="PS00211">
    <property type="entry name" value="ABC_TRANSPORTER_1"/>
    <property type="match status" value="1"/>
</dbReference>
<evidence type="ECO:0000256" key="2">
    <source>
        <dbReference type="ARBA" id="ARBA00022475"/>
    </source>
</evidence>
<keyword evidence="6" id="KW-0408">Iron</keyword>
<sequence>MHELFIRNLHVRLSGKEILKGIDLNIRKGEFISLLGPSGCGKTTLIKTIAGLLPIDYGEIFIRGQNAQPLAPEKRGTVIVFQDLRLFPNLNVVENVEFGLRVRGISKSLRRQKAMSLLERVEMIGFEKRRVNALSGGQKQRVALARAIAAEPSILLLDEPFTSLDVLTKEKMIELVLRLHQELTMTTVMVTHDQRDALLMSARIAVMSDGQILQYDFAKRVYEAPASPYIADYFGKTNYLEGTVAGGMFRSMLGEFPASLPDGPYRMMLRPNHLRILTKPGDFQILAVSFLGDWYNVLLRYQDQDFWVTAGPEVELTVGDLVNLEIDFSKGVFYKREIKNAI</sequence>
<dbReference type="eggNOG" id="COG3842">
    <property type="taxonomic scope" value="Bacteria"/>
</dbReference>
<dbReference type="InterPro" id="IPR050093">
    <property type="entry name" value="ABC_SmlMolc_Importer"/>
</dbReference>
<dbReference type="GO" id="GO:0016020">
    <property type="term" value="C:membrane"/>
    <property type="evidence" value="ECO:0007669"/>
    <property type="project" value="InterPro"/>
</dbReference>
<dbReference type="GO" id="GO:0015418">
    <property type="term" value="F:ABC-type quaternary ammonium compound transporting activity"/>
    <property type="evidence" value="ECO:0007669"/>
    <property type="project" value="UniProtKB-EC"/>
</dbReference>
<proteinExistence type="predicted"/>
<dbReference type="PANTHER" id="PTHR42781:SF4">
    <property type="entry name" value="SPERMIDINE_PUTRESCINE IMPORT ATP-BINDING PROTEIN POTA"/>
    <property type="match status" value="1"/>
</dbReference>